<dbReference type="CDD" id="cd24022">
    <property type="entry name" value="ASKHA_NBD_ParM_R1-like"/>
    <property type="match status" value="1"/>
</dbReference>
<feature type="domain" description="Plasmid segregation protein ParM/StbA N-terminal" evidence="1">
    <location>
        <begin position="7"/>
        <end position="166"/>
    </location>
</feature>
<evidence type="ECO:0000259" key="1">
    <source>
        <dbReference type="Pfam" id="PF06406"/>
    </source>
</evidence>
<keyword evidence="3" id="KW-0614">Plasmid</keyword>
<gene>
    <name evidence="3" type="primary">parM</name>
    <name evidence="3" type="ORF">MARSALSMR5_04184</name>
</gene>
<name>A0A1W6KFK0_9GAMM</name>
<protein>
    <submittedName>
        <fullName evidence="3">Plasmid segregation protein ParM</fullName>
    </submittedName>
</protein>
<evidence type="ECO:0000313" key="4">
    <source>
        <dbReference type="Proteomes" id="UP000193100"/>
    </source>
</evidence>
<geneLocation type="plasmid" evidence="4">
    <name>psmr5</name>
</geneLocation>
<dbReference type="Pfam" id="PF21523">
    <property type="entry name" value="ParM_N"/>
    <property type="match status" value="1"/>
</dbReference>
<dbReference type="InterPro" id="IPR048345">
    <property type="entry name" value="ParM_C"/>
</dbReference>
<dbReference type="AlphaFoldDB" id="A0A1W6KFK0"/>
<organism evidence="3 4">
    <name type="scientific">Marinobacter salarius</name>
    <dbReference type="NCBI Taxonomy" id="1420917"/>
    <lineage>
        <taxon>Bacteria</taxon>
        <taxon>Pseudomonadati</taxon>
        <taxon>Pseudomonadota</taxon>
        <taxon>Gammaproteobacteria</taxon>
        <taxon>Pseudomonadales</taxon>
        <taxon>Marinobacteraceae</taxon>
        <taxon>Marinobacter</taxon>
    </lineage>
</organism>
<feature type="domain" description="Plasmid segregation protein ParM C-terminal" evidence="2">
    <location>
        <begin position="185"/>
        <end position="318"/>
    </location>
</feature>
<sequence>MTSKRRAVDNGYNYHKVAWLEGDTIKTLKYQAIVGNPNDPITDLNGGFSNMFESDGERLVCDADVGTPVALRTGDYGLTNANRMLVARGLRESGIKPTDEVILMTSLPVRDFFDTDGSKNNGLIDGQKESMKKPVHMVVNNTDEPKLVANVVRSDVVSEAVAAAFDFLVENVGDGISEIYAPIAVLDFGGSTFDVVSLTKDLRIRQSSSGTLKRGAMDIIDPLKRKLIAHLRSLDINIDDISNDQLNDVIETRHYKYYDKDESGKRFQRKIPVHDVIDHAATETVNEIKQFVKQRISNFSEYQAILLVGGGSLMCQRLFADWEKLPNFIVMDEFANARGMLKLSAI</sequence>
<reference evidence="3 4" key="1">
    <citation type="submission" date="2017-04" db="EMBL/GenBank/DDBJ databases">
        <title>Genome Sequence of Marinobacter salarius strain SMR5 Isolated from a culture of the Diatom Skeletonema marinoi.</title>
        <authorList>
            <person name="Topel M."/>
            <person name="Pinder M.I.M."/>
            <person name="Johansson O.N."/>
            <person name="Kourtchenko O."/>
            <person name="Godhe A."/>
            <person name="Clarke A.K."/>
        </authorList>
    </citation>
    <scope>NUCLEOTIDE SEQUENCE [LARGE SCALE GENOMIC DNA]</scope>
    <source>
        <strain evidence="3 4">SMR5</strain>
        <plasmid evidence="4">Plasmid psmr5</plasmid>
    </source>
</reference>
<dbReference type="EMBL" id="CP020932">
    <property type="protein sequence ID" value="ARM86204.1"/>
    <property type="molecule type" value="Genomic_DNA"/>
</dbReference>
<dbReference type="RefSeq" id="WP_085682166.1">
    <property type="nucleotide sequence ID" value="NZ_CP020932.1"/>
</dbReference>
<dbReference type="SUPFAM" id="SSF53067">
    <property type="entry name" value="Actin-like ATPase domain"/>
    <property type="match status" value="2"/>
</dbReference>
<proteinExistence type="predicted"/>
<dbReference type="InterPro" id="IPR009440">
    <property type="entry name" value="ParM/StbA_N"/>
</dbReference>
<accession>A0A1W6KFK0</accession>
<dbReference type="InterPro" id="IPR056367">
    <property type="entry name" value="ASKHA_NBD_ParM_R1-like"/>
</dbReference>
<dbReference type="InterPro" id="IPR043129">
    <property type="entry name" value="ATPase_NBD"/>
</dbReference>
<dbReference type="GeneID" id="77258084"/>
<dbReference type="Proteomes" id="UP000193100">
    <property type="component" value="Plasmid pSMR5"/>
</dbReference>
<dbReference type="Gene3D" id="3.30.420.40">
    <property type="match status" value="2"/>
</dbReference>
<dbReference type="Pfam" id="PF06406">
    <property type="entry name" value="StbA_N"/>
    <property type="match status" value="1"/>
</dbReference>
<evidence type="ECO:0000313" key="3">
    <source>
        <dbReference type="EMBL" id="ARM86204.1"/>
    </source>
</evidence>
<evidence type="ECO:0000259" key="2">
    <source>
        <dbReference type="Pfam" id="PF21523"/>
    </source>
</evidence>